<dbReference type="PANTHER" id="PTHR12305">
    <property type="entry name" value="PHOSPHATASE WITH HOMOLOGY TO TENSIN"/>
    <property type="match status" value="1"/>
</dbReference>
<proteinExistence type="predicted"/>
<dbReference type="InterPro" id="IPR051281">
    <property type="entry name" value="Dual-spec_lipid-protein_phosph"/>
</dbReference>
<feature type="non-terminal residue" evidence="1">
    <location>
        <position position="1"/>
    </location>
</feature>
<protein>
    <submittedName>
        <fullName evidence="1">Uncharacterized protein</fullName>
    </submittedName>
</protein>
<evidence type="ECO:0000313" key="2">
    <source>
        <dbReference type="Proteomes" id="UP000681967"/>
    </source>
</evidence>
<comment type="caution">
    <text evidence="1">The sequence shown here is derived from an EMBL/GenBank/DDBJ whole genome shotgun (WGS) entry which is preliminary data.</text>
</comment>
<accession>A0A8S3FBS1</accession>
<dbReference type="GO" id="GO:0005829">
    <property type="term" value="C:cytosol"/>
    <property type="evidence" value="ECO:0007669"/>
    <property type="project" value="TreeGrafter"/>
</dbReference>
<dbReference type="Proteomes" id="UP000681967">
    <property type="component" value="Unassembled WGS sequence"/>
</dbReference>
<dbReference type="Gene3D" id="3.90.190.10">
    <property type="entry name" value="Protein tyrosine phosphatase superfamily"/>
    <property type="match status" value="1"/>
</dbReference>
<organism evidence="1 2">
    <name type="scientific">Rotaria magnacalcarata</name>
    <dbReference type="NCBI Taxonomy" id="392030"/>
    <lineage>
        <taxon>Eukaryota</taxon>
        <taxon>Metazoa</taxon>
        <taxon>Spiralia</taxon>
        <taxon>Gnathifera</taxon>
        <taxon>Rotifera</taxon>
        <taxon>Eurotatoria</taxon>
        <taxon>Bdelloidea</taxon>
        <taxon>Philodinida</taxon>
        <taxon>Philodinidae</taxon>
        <taxon>Rotaria</taxon>
    </lineage>
</organism>
<dbReference type="AlphaFoldDB" id="A0A8S3FBS1"/>
<gene>
    <name evidence="1" type="ORF">BYL167_LOCUS66360</name>
</gene>
<dbReference type="GO" id="GO:0016314">
    <property type="term" value="F:phosphatidylinositol-3,4,5-trisphosphate 3-phosphatase activity"/>
    <property type="evidence" value="ECO:0007669"/>
    <property type="project" value="TreeGrafter"/>
</dbReference>
<dbReference type="SUPFAM" id="SSF52799">
    <property type="entry name" value="(Phosphotyrosine protein) phosphatases II"/>
    <property type="match status" value="1"/>
</dbReference>
<name>A0A8S3FBS1_9BILA</name>
<dbReference type="EMBL" id="CAJOBH010243060">
    <property type="protein sequence ID" value="CAF5115885.1"/>
    <property type="molecule type" value="Genomic_DNA"/>
</dbReference>
<sequence>MASPRDNPSELSGRQSAELIRDLLDTKHSQSYMLFSLDQHQRGHHSYRKELFHNRVTDLPLCDEKHSPRLVDLLCFCQKISSFLLESSSNTAVLHCADGRNQIAYATCALIAYHGIFPQVDHIVRYYESRRCAHPFLTFSQR</sequence>
<reference evidence="1" key="1">
    <citation type="submission" date="2021-02" db="EMBL/GenBank/DDBJ databases">
        <authorList>
            <person name="Nowell W R."/>
        </authorList>
    </citation>
    <scope>NUCLEOTIDE SEQUENCE</scope>
</reference>
<evidence type="ECO:0000313" key="1">
    <source>
        <dbReference type="EMBL" id="CAF5115885.1"/>
    </source>
</evidence>
<dbReference type="InterPro" id="IPR029021">
    <property type="entry name" value="Prot-tyrosine_phosphatase-like"/>
</dbReference>